<name>A0A895YIG8_9ACTN</name>
<keyword evidence="7" id="KW-1185">Reference proteome</keyword>
<evidence type="ECO:0000313" key="7">
    <source>
        <dbReference type="Proteomes" id="UP000662857"/>
    </source>
</evidence>
<dbReference type="InterPro" id="IPR001486">
    <property type="entry name" value="Hemoglobin_trunc"/>
</dbReference>
<gene>
    <name evidence="6" type="ORF">JQS43_05770</name>
</gene>
<dbReference type="RefSeq" id="WP_239678033.1">
    <property type="nucleotide sequence ID" value="NZ_CP070499.1"/>
</dbReference>
<dbReference type="Gene3D" id="1.10.490.10">
    <property type="entry name" value="Globins"/>
    <property type="match status" value="1"/>
</dbReference>
<evidence type="ECO:0000256" key="5">
    <source>
        <dbReference type="PIRSR" id="PIRSR601486-1"/>
    </source>
</evidence>
<evidence type="ECO:0000256" key="3">
    <source>
        <dbReference type="ARBA" id="ARBA00022723"/>
    </source>
</evidence>
<keyword evidence="4 5" id="KW-0408">Iron</keyword>
<evidence type="ECO:0000256" key="4">
    <source>
        <dbReference type="ARBA" id="ARBA00023004"/>
    </source>
</evidence>
<proteinExistence type="predicted"/>
<feature type="binding site" description="distal binding residue" evidence="5">
    <location>
        <position position="94"/>
    </location>
    <ligand>
        <name>heme</name>
        <dbReference type="ChEBI" id="CHEBI:30413"/>
    </ligand>
    <ligandPart>
        <name>Fe</name>
        <dbReference type="ChEBI" id="CHEBI:18248"/>
    </ligandPart>
</feature>
<dbReference type="Pfam" id="PF01152">
    <property type="entry name" value="Bac_globin"/>
    <property type="match status" value="1"/>
</dbReference>
<reference evidence="6" key="1">
    <citation type="submission" date="2021-02" db="EMBL/GenBank/DDBJ databases">
        <title>Natrosporangium hydrolyticum gen. nov., sp. nov, a haloalkaliphilic actinobacterium from a soda solonchak soil.</title>
        <authorList>
            <person name="Sorokin D.Y."/>
            <person name="Khijniak T.V."/>
            <person name="Zakharycheva A.P."/>
            <person name="Boueva O.V."/>
            <person name="Ariskina E.V."/>
            <person name="Hahnke R.L."/>
            <person name="Bunk B."/>
            <person name="Sproer C."/>
            <person name="Schumann P."/>
            <person name="Evtushenko L.I."/>
            <person name="Kublanov I.V."/>
        </authorList>
    </citation>
    <scope>NUCLEOTIDE SEQUENCE</scope>
    <source>
        <strain evidence="6">DSM 106523</strain>
    </source>
</reference>
<accession>A0A895YIG8</accession>
<feature type="binding site" description="proximal binding residue" evidence="5">
    <location>
        <position position="70"/>
    </location>
    <ligand>
        <name>heme</name>
        <dbReference type="ChEBI" id="CHEBI:30413"/>
    </ligand>
    <ligandPart>
        <name>Fe</name>
        <dbReference type="ChEBI" id="CHEBI:18248"/>
    </ligandPart>
</feature>
<dbReference type="Proteomes" id="UP000662857">
    <property type="component" value="Chromosome"/>
</dbReference>
<dbReference type="InterPro" id="IPR012292">
    <property type="entry name" value="Globin/Proto"/>
</dbReference>
<evidence type="ECO:0000313" key="6">
    <source>
        <dbReference type="EMBL" id="QSB15842.1"/>
    </source>
</evidence>
<dbReference type="CDD" id="cd00454">
    <property type="entry name" value="TrHb1_N"/>
    <property type="match status" value="1"/>
</dbReference>
<keyword evidence="2 5" id="KW-0349">Heme</keyword>
<evidence type="ECO:0000256" key="1">
    <source>
        <dbReference type="ARBA" id="ARBA00022448"/>
    </source>
</evidence>
<keyword evidence="3 5" id="KW-0479">Metal-binding</keyword>
<dbReference type="AlphaFoldDB" id="A0A895YIG8"/>
<dbReference type="GO" id="GO:0019825">
    <property type="term" value="F:oxygen binding"/>
    <property type="evidence" value="ECO:0007669"/>
    <property type="project" value="InterPro"/>
</dbReference>
<evidence type="ECO:0000256" key="2">
    <source>
        <dbReference type="ARBA" id="ARBA00022617"/>
    </source>
</evidence>
<dbReference type="SUPFAM" id="SSF46458">
    <property type="entry name" value="Globin-like"/>
    <property type="match status" value="1"/>
</dbReference>
<sequence>MANDATFIEPAMLDEIDETARQSTPSAALLAIGGSRAVTAVVEEFYTRLLADPVTAPYFRAVEVDTLKRHQVLMLVKVLGGPDRYTGRDLQTAHAGLGITPEVYARVCLYLLTVMHDFKVPMDILVAANQVLVNVQGQIVTAVSGGDGQ</sequence>
<keyword evidence="1" id="KW-0813">Transport</keyword>
<protein>
    <submittedName>
        <fullName evidence="6">Group 1 truncated hemoglobin</fullName>
    </submittedName>
</protein>
<organism evidence="6 7">
    <name type="scientific">Natronosporangium hydrolyticum</name>
    <dbReference type="NCBI Taxonomy" id="2811111"/>
    <lineage>
        <taxon>Bacteria</taxon>
        <taxon>Bacillati</taxon>
        <taxon>Actinomycetota</taxon>
        <taxon>Actinomycetes</taxon>
        <taxon>Micromonosporales</taxon>
        <taxon>Micromonosporaceae</taxon>
        <taxon>Natronosporangium</taxon>
    </lineage>
</organism>
<dbReference type="GO" id="GO:0020037">
    <property type="term" value="F:heme binding"/>
    <property type="evidence" value="ECO:0007669"/>
    <property type="project" value="InterPro"/>
</dbReference>
<dbReference type="EMBL" id="CP070499">
    <property type="protein sequence ID" value="QSB15842.1"/>
    <property type="molecule type" value="Genomic_DNA"/>
</dbReference>
<dbReference type="GO" id="GO:0046872">
    <property type="term" value="F:metal ion binding"/>
    <property type="evidence" value="ECO:0007669"/>
    <property type="project" value="UniProtKB-KW"/>
</dbReference>
<dbReference type="InterPro" id="IPR009050">
    <property type="entry name" value="Globin-like_sf"/>
</dbReference>
<dbReference type="KEGG" id="nhy:JQS43_05770"/>